<proteinExistence type="predicted"/>
<evidence type="ECO:0008006" key="3">
    <source>
        <dbReference type="Google" id="ProtNLM"/>
    </source>
</evidence>
<feature type="non-terminal residue" evidence="1">
    <location>
        <position position="1"/>
    </location>
</feature>
<evidence type="ECO:0000313" key="2">
    <source>
        <dbReference type="Proteomes" id="UP000189670"/>
    </source>
</evidence>
<comment type="caution">
    <text evidence="1">The sequence shown here is derived from an EMBL/GenBank/DDBJ whole genome shotgun (WGS) entry which is preliminary data.</text>
</comment>
<gene>
    <name evidence="1" type="ORF">OMM_14229</name>
</gene>
<organism evidence="1 2">
    <name type="scientific">Candidatus Magnetoglobus multicellularis str. Araruama</name>
    <dbReference type="NCBI Taxonomy" id="890399"/>
    <lineage>
        <taxon>Bacteria</taxon>
        <taxon>Pseudomonadati</taxon>
        <taxon>Thermodesulfobacteriota</taxon>
        <taxon>Desulfobacteria</taxon>
        <taxon>Desulfobacterales</taxon>
        <taxon>Desulfobacteraceae</taxon>
        <taxon>Candidatus Magnetoglobus</taxon>
    </lineage>
</organism>
<dbReference type="Proteomes" id="UP000189670">
    <property type="component" value="Unassembled WGS sequence"/>
</dbReference>
<dbReference type="InterPro" id="IPR036439">
    <property type="entry name" value="Dockerin_dom_sf"/>
</dbReference>
<reference evidence="2" key="1">
    <citation type="submission" date="2012-11" db="EMBL/GenBank/DDBJ databases">
        <authorList>
            <person name="Lucero-Rivera Y.E."/>
            <person name="Tovar-Ramirez D."/>
        </authorList>
    </citation>
    <scope>NUCLEOTIDE SEQUENCE [LARGE SCALE GENOMIC DNA]</scope>
    <source>
        <strain evidence="2">Araruama</strain>
    </source>
</reference>
<dbReference type="GO" id="GO:0000272">
    <property type="term" value="P:polysaccharide catabolic process"/>
    <property type="evidence" value="ECO:0007669"/>
    <property type="project" value="InterPro"/>
</dbReference>
<dbReference type="EMBL" id="ATBP01002808">
    <property type="protein sequence ID" value="ETR65449.1"/>
    <property type="molecule type" value="Genomic_DNA"/>
</dbReference>
<name>A0A1V1NS96_9BACT</name>
<accession>A0A1V1NS96</accession>
<dbReference type="SUPFAM" id="SSF63446">
    <property type="entry name" value="Type I dockerin domain"/>
    <property type="match status" value="1"/>
</dbReference>
<sequence>NGFISVSWTSGLDTQSGICGHSILWDQYPKTQSPLFITSESNMISQVLKNGMSHYVHIRSLDCAGNASETIHIGPFYVVSTNFGDIFQDNIVDLKDTILALQIVSDMLPGHIDVNLYADIDGDNRISLIDCIYTLIYNSDQVLP</sequence>
<evidence type="ECO:0000313" key="1">
    <source>
        <dbReference type="EMBL" id="ETR65449.1"/>
    </source>
</evidence>
<protein>
    <recommendedName>
        <fullName evidence="3">Dockerin domain-containing protein</fullName>
    </recommendedName>
</protein>
<dbReference type="AlphaFoldDB" id="A0A1V1NS96"/>